<dbReference type="EMBL" id="JARK01001501">
    <property type="protein sequence ID" value="EYB94945.1"/>
    <property type="molecule type" value="Genomic_DNA"/>
</dbReference>
<evidence type="ECO:0000313" key="1">
    <source>
        <dbReference type="EMBL" id="EYB94945.1"/>
    </source>
</evidence>
<reference evidence="2" key="1">
    <citation type="journal article" date="2015" name="Nat. Genet.">
        <title>The genome and transcriptome of the zoonotic hookworm Ancylostoma ceylanicum identify infection-specific gene families.</title>
        <authorList>
            <person name="Schwarz E.M."/>
            <person name="Hu Y."/>
            <person name="Antoshechkin I."/>
            <person name="Miller M.M."/>
            <person name="Sternberg P.W."/>
            <person name="Aroian R.V."/>
        </authorList>
    </citation>
    <scope>NUCLEOTIDE SEQUENCE</scope>
    <source>
        <strain evidence="2">HY135</strain>
    </source>
</reference>
<sequence>MWSNSDQSRLWRDYGYGAPVLWTGETSQIEQIDVECIILAREADISERKTLEALWISFRNPPMNNKNECLSIANDFMPFVPLCEL</sequence>
<keyword evidence="2" id="KW-1185">Reference proteome</keyword>
<dbReference type="Proteomes" id="UP000024635">
    <property type="component" value="Unassembled WGS sequence"/>
</dbReference>
<protein>
    <submittedName>
        <fullName evidence="1">Uncharacterized protein</fullName>
    </submittedName>
</protein>
<accession>A0A016SWV1</accession>
<name>A0A016SWV1_9BILA</name>
<gene>
    <name evidence="1" type="primary">Acey_s0165.g24</name>
    <name evidence="1" type="ORF">Y032_0165g24</name>
</gene>
<evidence type="ECO:0000313" key="2">
    <source>
        <dbReference type="Proteomes" id="UP000024635"/>
    </source>
</evidence>
<comment type="caution">
    <text evidence="1">The sequence shown here is derived from an EMBL/GenBank/DDBJ whole genome shotgun (WGS) entry which is preliminary data.</text>
</comment>
<dbReference type="AlphaFoldDB" id="A0A016SWV1"/>
<organism evidence="1 2">
    <name type="scientific">Ancylostoma ceylanicum</name>
    <dbReference type="NCBI Taxonomy" id="53326"/>
    <lineage>
        <taxon>Eukaryota</taxon>
        <taxon>Metazoa</taxon>
        <taxon>Ecdysozoa</taxon>
        <taxon>Nematoda</taxon>
        <taxon>Chromadorea</taxon>
        <taxon>Rhabditida</taxon>
        <taxon>Rhabditina</taxon>
        <taxon>Rhabditomorpha</taxon>
        <taxon>Strongyloidea</taxon>
        <taxon>Ancylostomatidae</taxon>
        <taxon>Ancylostomatinae</taxon>
        <taxon>Ancylostoma</taxon>
    </lineage>
</organism>
<proteinExistence type="predicted"/>